<organism evidence="1">
    <name type="scientific">freshwater metagenome</name>
    <dbReference type="NCBI Taxonomy" id="449393"/>
    <lineage>
        <taxon>unclassified sequences</taxon>
        <taxon>metagenomes</taxon>
        <taxon>ecological metagenomes</taxon>
    </lineage>
</organism>
<proteinExistence type="predicted"/>
<dbReference type="AlphaFoldDB" id="A0A6J7GSU5"/>
<reference evidence="1" key="1">
    <citation type="submission" date="2020-05" db="EMBL/GenBank/DDBJ databases">
        <authorList>
            <person name="Chiriac C."/>
            <person name="Salcher M."/>
            <person name="Ghai R."/>
            <person name="Kavagutti S V."/>
        </authorList>
    </citation>
    <scope>NUCLEOTIDE SEQUENCE</scope>
</reference>
<name>A0A6J7GSU5_9ZZZZ</name>
<accession>A0A6J7GSU5</accession>
<protein>
    <submittedName>
        <fullName evidence="1">Unannotated protein</fullName>
    </submittedName>
</protein>
<gene>
    <name evidence="1" type="ORF">UFOPK3576_01147</name>
</gene>
<sequence length="52" mass="5823">MNPTWLQAKGLKPTSSALEPTCAKDLVVTMDEEHWSDSQTNQQHGEVVEIEI</sequence>
<dbReference type="EMBL" id="CAFBMO010000048">
    <property type="protein sequence ID" value="CAB4911411.1"/>
    <property type="molecule type" value="Genomic_DNA"/>
</dbReference>
<evidence type="ECO:0000313" key="1">
    <source>
        <dbReference type="EMBL" id="CAB4911411.1"/>
    </source>
</evidence>